<evidence type="ECO:0000256" key="2">
    <source>
        <dbReference type="ARBA" id="ARBA00005684"/>
    </source>
</evidence>
<dbReference type="InterPro" id="IPR003385">
    <property type="entry name" value="Glyco_hydro_77"/>
</dbReference>
<dbReference type="PANTHER" id="PTHR32438:SF5">
    <property type="entry name" value="4-ALPHA-GLUCANOTRANSFERASE DPE1, CHLOROPLASTIC_AMYLOPLASTIC"/>
    <property type="match status" value="1"/>
</dbReference>
<dbReference type="Pfam" id="PF02446">
    <property type="entry name" value="Glyco_hydro_77"/>
    <property type="match status" value="1"/>
</dbReference>
<keyword evidence="6" id="KW-0808">Transferase</keyword>
<evidence type="ECO:0000256" key="9">
    <source>
        <dbReference type="ARBA" id="ARBA00031501"/>
    </source>
</evidence>
<dbReference type="GO" id="GO:0004134">
    <property type="term" value="F:4-alpha-glucanotransferase activity"/>
    <property type="evidence" value="ECO:0007669"/>
    <property type="project" value="UniProtKB-EC"/>
</dbReference>
<reference evidence="10 11" key="1">
    <citation type="submission" date="2020-03" db="EMBL/GenBank/DDBJ databases">
        <title>Complete genome sequences of two sulfur-disproportionating bacterial strains T55J and Mzg5.</title>
        <authorList>
            <person name="Umezawa K."/>
            <person name="Kojima H."/>
            <person name="Kato Y."/>
            <person name="Fukui M."/>
        </authorList>
    </citation>
    <scope>NUCLEOTIDE SEQUENCE [LARGE SCALE GENOMIC DNA]</scope>
    <source>
        <strain evidence="10 11">T55J</strain>
    </source>
</reference>
<comment type="similarity">
    <text evidence="2">Belongs to the disproportionating enzyme family.</text>
</comment>
<name>A0A7G1GY96_9BACT</name>
<keyword evidence="7" id="KW-0119">Carbohydrate metabolism</keyword>
<evidence type="ECO:0000256" key="5">
    <source>
        <dbReference type="ARBA" id="ARBA00022676"/>
    </source>
</evidence>
<dbReference type="KEGG" id="dtp:JZK55_03320"/>
<dbReference type="Gene3D" id="3.20.20.80">
    <property type="entry name" value="Glycosidases"/>
    <property type="match status" value="1"/>
</dbReference>
<accession>A0A7G1GY96</accession>
<sequence length="338" mass="38573">MADYEELINELSDLCGIYRDYWDIFGNKHEASFDSKTSVLSAMGCRIDSEEDVLAEIKKRRDFPWNCFVEPVIFASVNSDMIFIPVYIALSEGYDDTAVFFMSITDENGLCESFKFNSKELQPKDERLIDDVRYAKYELPYAALKGGYSIGYYAVAVSFSSFNVHLKGSCRLIIAPDSCYIPAELEKGRAWGLSVNLYCLRSNRNWGFGDFADLKNLIFLSADFRAGFVGINPLHAIPNKIPFGVSPYSALSRLYKNFLYIDIESVPEVKNSDKAQSLLNSEEFIRGIERLRATEYIDYEATASLKEKILKAAFDDFYDNLTAGHDDRKKMYESYVKE</sequence>
<evidence type="ECO:0000256" key="4">
    <source>
        <dbReference type="ARBA" id="ARBA00020295"/>
    </source>
</evidence>
<comment type="catalytic activity">
    <reaction evidence="1">
        <text>Transfers a segment of a (1-&gt;4)-alpha-D-glucan to a new position in an acceptor, which may be glucose or a (1-&gt;4)-alpha-D-glucan.</text>
        <dbReference type="EC" id="2.4.1.25"/>
    </reaction>
</comment>
<proteinExistence type="inferred from homology"/>
<gene>
    <name evidence="10" type="ORF">JZK55_03320</name>
</gene>
<organism evidence="10 11">
    <name type="scientific">Dissulfurispira thermophila</name>
    <dbReference type="NCBI Taxonomy" id="2715679"/>
    <lineage>
        <taxon>Bacteria</taxon>
        <taxon>Pseudomonadati</taxon>
        <taxon>Nitrospirota</taxon>
        <taxon>Thermodesulfovibrionia</taxon>
        <taxon>Thermodesulfovibrionales</taxon>
        <taxon>Dissulfurispiraceae</taxon>
        <taxon>Dissulfurispira</taxon>
    </lineage>
</organism>
<dbReference type="GO" id="GO:0005975">
    <property type="term" value="P:carbohydrate metabolic process"/>
    <property type="evidence" value="ECO:0007669"/>
    <property type="project" value="InterPro"/>
</dbReference>
<evidence type="ECO:0000256" key="6">
    <source>
        <dbReference type="ARBA" id="ARBA00022679"/>
    </source>
</evidence>
<protein>
    <recommendedName>
        <fullName evidence="4">4-alpha-glucanotransferase</fullName>
        <ecNumber evidence="3">2.4.1.25</ecNumber>
    </recommendedName>
    <alternativeName>
        <fullName evidence="8">Amylomaltase</fullName>
    </alternativeName>
    <alternativeName>
        <fullName evidence="9">Disproportionating enzyme</fullName>
    </alternativeName>
</protein>
<keyword evidence="5" id="KW-0328">Glycosyltransferase</keyword>
<keyword evidence="11" id="KW-1185">Reference proteome</keyword>
<evidence type="ECO:0000313" key="10">
    <source>
        <dbReference type="EMBL" id="BCB95410.1"/>
    </source>
</evidence>
<dbReference type="EC" id="2.4.1.25" evidence="3"/>
<evidence type="ECO:0000313" key="11">
    <source>
        <dbReference type="Proteomes" id="UP000516360"/>
    </source>
</evidence>
<dbReference type="AlphaFoldDB" id="A0A7G1GY96"/>
<evidence type="ECO:0000256" key="7">
    <source>
        <dbReference type="ARBA" id="ARBA00023277"/>
    </source>
</evidence>
<dbReference type="InterPro" id="IPR017853">
    <property type="entry name" value="GH"/>
</dbReference>
<dbReference type="PANTHER" id="PTHR32438">
    <property type="entry name" value="4-ALPHA-GLUCANOTRANSFERASE DPE1, CHLOROPLASTIC/AMYLOPLASTIC"/>
    <property type="match status" value="1"/>
</dbReference>
<evidence type="ECO:0000256" key="1">
    <source>
        <dbReference type="ARBA" id="ARBA00000439"/>
    </source>
</evidence>
<evidence type="ECO:0000256" key="8">
    <source>
        <dbReference type="ARBA" id="ARBA00031423"/>
    </source>
</evidence>
<dbReference type="EMBL" id="AP022873">
    <property type="protein sequence ID" value="BCB95410.1"/>
    <property type="molecule type" value="Genomic_DNA"/>
</dbReference>
<dbReference type="SUPFAM" id="SSF51445">
    <property type="entry name" value="(Trans)glycosidases"/>
    <property type="match status" value="1"/>
</dbReference>
<dbReference type="Proteomes" id="UP000516360">
    <property type="component" value="Chromosome"/>
</dbReference>
<evidence type="ECO:0000256" key="3">
    <source>
        <dbReference type="ARBA" id="ARBA00012560"/>
    </source>
</evidence>